<dbReference type="GO" id="GO:0032259">
    <property type="term" value="P:methylation"/>
    <property type="evidence" value="ECO:0007669"/>
    <property type="project" value="UniProtKB-KW"/>
</dbReference>
<evidence type="ECO:0000313" key="3">
    <source>
        <dbReference type="Proteomes" id="UP001156666"/>
    </source>
</evidence>
<dbReference type="Gene3D" id="3.40.50.150">
    <property type="entry name" value="Vaccinia Virus protein VP39"/>
    <property type="match status" value="1"/>
</dbReference>
<reference evidence="2" key="1">
    <citation type="journal article" date="2014" name="Int. J. Syst. Evol. Microbiol.">
        <title>Complete genome sequence of Corynebacterium casei LMG S-19264T (=DSM 44701T), isolated from a smear-ripened cheese.</title>
        <authorList>
            <consortium name="US DOE Joint Genome Institute (JGI-PGF)"/>
            <person name="Walter F."/>
            <person name="Albersmeier A."/>
            <person name="Kalinowski J."/>
            <person name="Ruckert C."/>
        </authorList>
    </citation>
    <scope>NUCLEOTIDE SEQUENCE</scope>
    <source>
        <strain evidence="2">NBRC 108769</strain>
    </source>
</reference>
<sequence>MEIKKKIFQAYEKLAKSYNNKIDHKPHNAYYDRPNTLSLLKEVKGKKILDAACGPGKYAEILSGAGAEVIGYDISPKMIAFAKERNPGNDQFYVHDISEPFDKIEDGEMDVVLCALALHYLEDWTITMSEFFRVLKAGGQLVISIEHPFFEYTYFKSEKYFEVEHVRAEWGGFGKPVEVNSYRRPLAECINPILQAGFMLEKVLEPKPTEEFKKADRRYYDRLNKFPSFMCISAVKP</sequence>
<dbReference type="RefSeq" id="WP_235291063.1">
    <property type="nucleotide sequence ID" value="NZ_BSOH01000007.1"/>
</dbReference>
<dbReference type="PANTHER" id="PTHR43861">
    <property type="entry name" value="TRANS-ACONITATE 2-METHYLTRANSFERASE-RELATED"/>
    <property type="match status" value="1"/>
</dbReference>
<protein>
    <submittedName>
        <fullName evidence="2">SAM-dependent methyltransferase</fullName>
    </submittedName>
</protein>
<dbReference type="InterPro" id="IPR013216">
    <property type="entry name" value="Methyltransf_11"/>
</dbReference>
<dbReference type="CDD" id="cd02440">
    <property type="entry name" value="AdoMet_MTases"/>
    <property type="match status" value="1"/>
</dbReference>
<dbReference type="Pfam" id="PF08241">
    <property type="entry name" value="Methyltransf_11"/>
    <property type="match status" value="1"/>
</dbReference>
<gene>
    <name evidence="2" type="ORF">GCM10007940_13650</name>
</gene>
<reference evidence="2" key="2">
    <citation type="submission" date="2023-01" db="EMBL/GenBank/DDBJ databases">
        <title>Draft genome sequence of Portibacter lacus strain NBRC 108769.</title>
        <authorList>
            <person name="Sun Q."/>
            <person name="Mori K."/>
        </authorList>
    </citation>
    <scope>NUCLEOTIDE SEQUENCE</scope>
    <source>
        <strain evidence="2">NBRC 108769</strain>
    </source>
</reference>
<evidence type="ECO:0000259" key="1">
    <source>
        <dbReference type="Pfam" id="PF08241"/>
    </source>
</evidence>
<dbReference type="InterPro" id="IPR029063">
    <property type="entry name" value="SAM-dependent_MTases_sf"/>
</dbReference>
<dbReference type="GO" id="GO:0008757">
    <property type="term" value="F:S-adenosylmethionine-dependent methyltransferase activity"/>
    <property type="evidence" value="ECO:0007669"/>
    <property type="project" value="InterPro"/>
</dbReference>
<keyword evidence="2" id="KW-0489">Methyltransferase</keyword>
<dbReference type="PANTHER" id="PTHR43861:SF1">
    <property type="entry name" value="TRANS-ACONITATE 2-METHYLTRANSFERASE"/>
    <property type="match status" value="1"/>
</dbReference>
<dbReference type="EMBL" id="BSOH01000007">
    <property type="protein sequence ID" value="GLR16750.1"/>
    <property type="molecule type" value="Genomic_DNA"/>
</dbReference>
<comment type="caution">
    <text evidence="2">The sequence shown here is derived from an EMBL/GenBank/DDBJ whole genome shotgun (WGS) entry which is preliminary data.</text>
</comment>
<accession>A0AA37SNC1</accession>
<keyword evidence="3" id="KW-1185">Reference proteome</keyword>
<proteinExistence type="predicted"/>
<evidence type="ECO:0000313" key="2">
    <source>
        <dbReference type="EMBL" id="GLR16750.1"/>
    </source>
</evidence>
<feature type="domain" description="Methyltransferase type 11" evidence="1">
    <location>
        <begin position="49"/>
        <end position="143"/>
    </location>
</feature>
<organism evidence="2 3">
    <name type="scientific">Portibacter lacus</name>
    <dbReference type="NCBI Taxonomy" id="1099794"/>
    <lineage>
        <taxon>Bacteria</taxon>
        <taxon>Pseudomonadati</taxon>
        <taxon>Bacteroidota</taxon>
        <taxon>Saprospiria</taxon>
        <taxon>Saprospirales</taxon>
        <taxon>Haliscomenobacteraceae</taxon>
        <taxon>Portibacter</taxon>
    </lineage>
</organism>
<keyword evidence="2" id="KW-0808">Transferase</keyword>
<dbReference type="Proteomes" id="UP001156666">
    <property type="component" value="Unassembled WGS sequence"/>
</dbReference>
<name>A0AA37SNC1_9BACT</name>
<dbReference type="AlphaFoldDB" id="A0AA37SNC1"/>
<dbReference type="SUPFAM" id="SSF53335">
    <property type="entry name" value="S-adenosyl-L-methionine-dependent methyltransferases"/>
    <property type="match status" value="1"/>
</dbReference>